<feature type="binding site" evidence="14">
    <location>
        <begin position="169"/>
        <end position="176"/>
    </location>
    <ligand>
        <name>ATP</name>
        <dbReference type="ChEBI" id="CHEBI:30616"/>
    </ligand>
</feature>
<dbReference type="GO" id="GO:0046933">
    <property type="term" value="F:proton-transporting ATP synthase activity, rotational mechanism"/>
    <property type="evidence" value="ECO:0007669"/>
    <property type="project" value="UniProtKB-UniRule"/>
</dbReference>
<evidence type="ECO:0000256" key="7">
    <source>
        <dbReference type="ARBA" id="ARBA00022840"/>
    </source>
</evidence>
<feature type="site" description="Required for activity" evidence="14">
    <location>
        <position position="362"/>
    </location>
</feature>
<comment type="catalytic activity">
    <reaction evidence="14">
        <text>ATP + H2O + 4 H(+)(in) = ADP + phosphate + 5 H(+)(out)</text>
        <dbReference type="Rhea" id="RHEA:57720"/>
        <dbReference type="ChEBI" id="CHEBI:15377"/>
        <dbReference type="ChEBI" id="CHEBI:15378"/>
        <dbReference type="ChEBI" id="CHEBI:30616"/>
        <dbReference type="ChEBI" id="CHEBI:43474"/>
        <dbReference type="ChEBI" id="CHEBI:456216"/>
        <dbReference type="EC" id="7.1.2.2"/>
    </reaction>
</comment>
<dbReference type="PIRSF" id="PIRSF039088">
    <property type="entry name" value="F_ATPase_subunit_alpha"/>
    <property type="match status" value="1"/>
</dbReference>
<keyword evidence="11 14" id="KW-0139">CF(1)</keyword>
<protein>
    <recommendedName>
        <fullName evidence="14">ATP synthase subunit alpha</fullName>
        <ecNumber evidence="14">7.1.2.2</ecNumber>
    </recommendedName>
    <alternativeName>
        <fullName evidence="14">ATP synthase F1 sector subunit alpha</fullName>
    </alternativeName>
    <alternativeName>
        <fullName evidence="14">F-ATPase subunit alpha</fullName>
    </alternativeName>
</protein>
<dbReference type="InterPro" id="IPR023366">
    <property type="entry name" value="ATP_synth_asu-like_sf"/>
</dbReference>
<feature type="domain" description="ATPase F1/V1/A1 complex alpha/beta subunit N-terminal" evidence="17">
    <location>
        <begin position="26"/>
        <end position="92"/>
    </location>
</feature>
<evidence type="ECO:0000313" key="18">
    <source>
        <dbReference type="EMBL" id="TWI68221.1"/>
    </source>
</evidence>
<dbReference type="InterPro" id="IPR004100">
    <property type="entry name" value="ATPase_F1/V1/A1_a/bsu_N"/>
</dbReference>
<dbReference type="NCBIfam" id="NF009884">
    <property type="entry name" value="PRK13343.1"/>
    <property type="match status" value="1"/>
</dbReference>
<dbReference type="SUPFAM" id="SSF47917">
    <property type="entry name" value="C-terminal domain of alpha and beta subunits of F1 ATP synthase"/>
    <property type="match status" value="1"/>
</dbReference>
<dbReference type="InterPro" id="IPR005294">
    <property type="entry name" value="ATP_synth_F1_asu"/>
</dbReference>
<comment type="subunit">
    <text evidence="13">F-type ATPases have 2 components, CF(1) - the catalytic core - and CF(0) - the membrane proton channel. CF(1) has five subunits: alpha(3), beta(3), gamma(1), delta(1), epsilon(1). CF(0) has four main subunits: a(1), b(1), b'(1) and c(9-12).</text>
</comment>
<keyword evidence="9 14" id="KW-0406">Ion transport</keyword>
<gene>
    <name evidence="14" type="primary">atpA</name>
    <name evidence="18" type="ORF">LZ24_02596</name>
</gene>
<dbReference type="CDD" id="cd18116">
    <property type="entry name" value="ATP-synt_F1_alpha_N"/>
    <property type="match status" value="1"/>
</dbReference>
<feature type="domain" description="ATPase F1/V1/A1 complex alpha/beta subunit nucleotide-binding" evidence="15">
    <location>
        <begin position="149"/>
        <end position="364"/>
    </location>
</feature>
<dbReference type="PANTHER" id="PTHR48082">
    <property type="entry name" value="ATP SYNTHASE SUBUNIT ALPHA, MITOCHONDRIAL"/>
    <property type="match status" value="1"/>
</dbReference>
<name>A0A562RGM2_9BACT</name>
<organism evidence="18 19">
    <name type="scientific">Desulfobotulus alkaliphilus</name>
    <dbReference type="NCBI Taxonomy" id="622671"/>
    <lineage>
        <taxon>Bacteria</taxon>
        <taxon>Pseudomonadati</taxon>
        <taxon>Thermodesulfobacteriota</taxon>
        <taxon>Desulfobacteria</taxon>
        <taxon>Desulfobacterales</taxon>
        <taxon>Desulfobacteraceae</taxon>
        <taxon>Desulfobotulus</taxon>
    </lineage>
</organism>
<sequence>MEIKAEEISQIIQEQIKDFDKSVQLSETGVVLSVGDGISRVYGLEKAMALELIEFPGQVFGLALNLEEDNVGIALMGPDTAIKEGDVVKRTGRIAQVPVGEAMLGRVVDTLGQPLDGKGPINATESRRLEMVAPGVVDRKSVHEPMYTGLKAIDAMIPIGRGQRELIIGDRQIGKTAVAIDAIINQKNSGVKCIYVACGQKQSTVAQVVAVLEENGAMEYTTVVSACASDPAALQYLAPYSGCAMGEYFRDKGEHALIIYDDLSKQAAAYRQVSLLLRRPPGREAFPGDVFYNHSRLLERAAKLSDELGAGSLTALPIVETQQGDVAAFIPTNVISITDGQIYLEPNLFFSGVRPAVNVGISVSRVGGSAQDKAMKQVAGTLRLDLAQYRELEAFAAFGSDLDAATQRQLTRGARLVEILKQPQFKPLKLENQVAIIYAGTKGYLDQYSLEMVPKYEAGLHAFLEARHGDIMKGIAEEKKLSDELEAKLKDALKAYGEEFKDTIK</sequence>
<dbReference type="SUPFAM" id="SSF52540">
    <property type="entry name" value="P-loop containing nucleoside triphosphate hydrolases"/>
    <property type="match status" value="1"/>
</dbReference>
<dbReference type="GO" id="GO:0005524">
    <property type="term" value="F:ATP binding"/>
    <property type="evidence" value="ECO:0007669"/>
    <property type="project" value="UniProtKB-UniRule"/>
</dbReference>
<dbReference type="InterPro" id="IPR036121">
    <property type="entry name" value="ATPase_F1/V1/A1_a/bsu_N_sf"/>
</dbReference>
<dbReference type="InterPro" id="IPR038376">
    <property type="entry name" value="ATP_synth_asu_C_sf"/>
</dbReference>
<dbReference type="GO" id="GO:0005886">
    <property type="term" value="C:plasma membrane"/>
    <property type="evidence" value="ECO:0007669"/>
    <property type="project" value="UniProtKB-SubCell"/>
</dbReference>
<dbReference type="NCBIfam" id="TIGR00962">
    <property type="entry name" value="atpA"/>
    <property type="match status" value="1"/>
</dbReference>
<dbReference type="CDD" id="cd18113">
    <property type="entry name" value="ATP-synt_F1_alpha_C"/>
    <property type="match status" value="1"/>
</dbReference>
<evidence type="ECO:0000256" key="11">
    <source>
        <dbReference type="ARBA" id="ARBA00023196"/>
    </source>
</evidence>
<dbReference type="FunFam" id="2.40.30.20:FF:000001">
    <property type="entry name" value="ATP synthase subunit alpha"/>
    <property type="match status" value="1"/>
</dbReference>
<evidence type="ECO:0000256" key="3">
    <source>
        <dbReference type="ARBA" id="ARBA00008936"/>
    </source>
</evidence>
<evidence type="ECO:0000259" key="15">
    <source>
        <dbReference type="Pfam" id="PF00006"/>
    </source>
</evidence>
<dbReference type="GO" id="GO:0043531">
    <property type="term" value="F:ADP binding"/>
    <property type="evidence" value="ECO:0007669"/>
    <property type="project" value="TreeGrafter"/>
</dbReference>
<dbReference type="FunFam" id="1.20.150.20:FF:000001">
    <property type="entry name" value="ATP synthase subunit alpha"/>
    <property type="match status" value="1"/>
</dbReference>
<dbReference type="SUPFAM" id="SSF50615">
    <property type="entry name" value="N-terminal domain of alpha and beta subunits of F1 ATP synthase"/>
    <property type="match status" value="1"/>
</dbReference>
<evidence type="ECO:0000259" key="17">
    <source>
        <dbReference type="Pfam" id="PF02874"/>
    </source>
</evidence>
<evidence type="ECO:0000313" key="19">
    <source>
        <dbReference type="Proteomes" id="UP000318307"/>
    </source>
</evidence>
<keyword evidence="14" id="KW-1003">Cell membrane</keyword>
<evidence type="ECO:0000256" key="9">
    <source>
        <dbReference type="ARBA" id="ARBA00023065"/>
    </source>
</evidence>
<dbReference type="Gene3D" id="3.40.50.300">
    <property type="entry name" value="P-loop containing nucleotide triphosphate hydrolases"/>
    <property type="match status" value="1"/>
</dbReference>
<dbReference type="HAMAP" id="MF_01346">
    <property type="entry name" value="ATP_synth_alpha_bact"/>
    <property type="match status" value="1"/>
</dbReference>
<comment type="function">
    <text evidence="1 14">Produces ATP from ADP in the presence of a proton gradient across the membrane. The alpha chain is a regulatory subunit.</text>
</comment>
<dbReference type="InterPro" id="IPR020003">
    <property type="entry name" value="ATPase_a/bsu_AS"/>
</dbReference>
<dbReference type="PANTHER" id="PTHR48082:SF2">
    <property type="entry name" value="ATP SYNTHASE SUBUNIT ALPHA, MITOCHONDRIAL"/>
    <property type="match status" value="1"/>
</dbReference>
<keyword evidence="12 14" id="KW-0066">ATP synthesis</keyword>
<evidence type="ECO:0000256" key="13">
    <source>
        <dbReference type="ARBA" id="ARBA00026013"/>
    </source>
</evidence>
<dbReference type="Pfam" id="PF00006">
    <property type="entry name" value="ATP-synt_ab"/>
    <property type="match status" value="1"/>
</dbReference>
<evidence type="ECO:0000256" key="12">
    <source>
        <dbReference type="ARBA" id="ARBA00023310"/>
    </source>
</evidence>
<dbReference type="Gene3D" id="1.20.150.20">
    <property type="entry name" value="ATP synthase alpha/beta chain, C-terminal domain"/>
    <property type="match status" value="1"/>
</dbReference>
<evidence type="ECO:0000256" key="5">
    <source>
        <dbReference type="ARBA" id="ARBA00022741"/>
    </source>
</evidence>
<keyword evidence="7 14" id="KW-0067">ATP-binding</keyword>
<dbReference type="Pfam" id="PF00306">
    <property type="entry name" value="ATP-synt_ab_C"/>
    <property type="match status" value="1"/>
</dbReference>
<evidence type="ECO:0000256" key="10">
    <source>
        <dbReference type="ARBA" id="ARBA00023136"/>
    </source>
</evidence>
<evidence type="ECO:0000256" key="4">
    <source>
        <dbReference type="ARBA" id="ARBA00022448"/>
    </source>
</evidence>
<dbReference type="Pfam" id="PF02874">
    <property type="entry name" value="ATP-synt_ab_N"/>
    <property type="match status" value="1"/>
</dbReference>
<dbReference type="InterPro" id="IPR027417">
    <property type="entry name" value="P-loop_NTPase"/>
</dbReference>
<dbReference type="FunFam" id="3.40.50.300:FF:000002">
    <property type="entry name" value="ATP synthase subunit alpha"/>
    <property type="match status" value="1"/>
</dbReference>
<dbReference type="Gene3D" id="2.40.30.20">
    <property type="match status" value="1"/>
</dbReference>
<evidence type="ECO:0000256" key="1">
    <source>
        <dbReference type="ARBA" id="ARBA00003784"/>
    </source>
</evidence>
<evidence type="ECO:0000256" key="8">
    <source>
        <dbReference type="ARBA" id="ARBA00022967"/>
    </source>
</evidence>
<keyword evidence="6 14" id="KW-0375">Hydrogen ion transport</keyword>
<evidence type="ECO:0000256" key="2">
    <source>
        <dbReference type="ARBA" id="ARBA00004170"/>
    </source>
</evidence>
<dbReference type="InterPro" id="IPR000194">
    <property type="entry name" value="ATPase_F1/V1/A1_a/bsu_nucl-bd"/>
</dbReference>
<comment type="subcellular location">
    <subcellularLocation>
        <location evidence="14">Cell membrane</location>
        <topology evidence="14">Peripheral membrane protein</topology>
    </subcellularLocation>
    <subcellularLocation>
        <location evidence="2">Membrane</location>
        <topology evidence="2">Peripheral membrane protein</topology>
    </subcellularLocation>
</comment>
<accession>A0A562RGM2</accession>
<keyword evidence="10 14" id="KW-0472">Membrane</keyword>
<proteinExistence type="inferred from homology"/>
<dbReference type="Proteomes" id="UP000318307">
    <property type="component" value="Unassembled WGS sequence"/>
</dbReference>
<dbReference type="AlphaFoldDB" id="A0A562RGM2"/>
<evidence type="ECO:0000256" key="14">
    <source>
        <dbReference type="HAMAP-Rule" id="MF_01346"/>
    </source>
</evidence>
<dbReference type="PROSITE" id="PS00152">
    <property type="entry name" value="ATPASE_ALPHA_BETA"/>
    <property type="match status" value="1"/>
</dbReference>
<dbReference type="RefSeq" id="WP_144685715.1">
    <property type="nucleotide sequence ID" value="NZ_VLLC01000022.1"/>
</dbReference>
<keyword evidence="8 14" id="KW-1278">Translocase</keyword>
<comment type="similarity">
    <text evidence="3 14">Belongs to the ATPase alpha/beta chains family.</text>
</comment>
<evidence type="ECO:0000256" key="6">
    <source>
        <dbReference type="ARBA" id="ARBA00022781"/>
    </source>
</evidence>
<dbReference type="EMBL" id="VLLC01000022">
    <property type="protein sequence ID" value="TWI68221.1"/>
    <property type="molecule type" value="Genomic_DNA"/>
</dbReference>
<dbReference type="EC" id="7.1.2.2" evidence="14"/>
<reference evidence="18 19" key="1">
    <citation type="submission" date="2019-07" db="EMBL/GenBank/DDBJ databases">
        <title>Genome sequencing of 100 strains of the haloalkaliphilic chemolithoautotrophic sulfur-oxidizing bacterium Thioalkalivibrio.</title>
        <authorList>
            <person name="Muyzer G."/>
        </authorList>
    </citation>
    <scope>NUCLEOTIDE SEQUENCE [LARGE SCALE GENOMIC DNA]</scope>
    <source>
        <strain evidence="18 19">ASO4-4</strain>
    </source>
</reference>
<dbReference type="OrthoDB" id="9803053at2"/>
<dbReference type="InterPro" id="IPR000793">
    <property type="entry name" value="ATP_synth_asu_C"/>
</dbReference>
<comment type="caution">
    <text evidence="18">The sequence shown here is derived from an EMBL/GenBank/DDBJ whole genome shotgun (WGS) entry which is preliminary data.</text>
</comment>
<dbReference type="InterPro" id="IPR033732">
    <property type="entry name" value="ATP_synth_F1_a_nt-bd_dom"/>
</dbReference>
<keyword evidence="4 14" id="KW-0813">Transport</keyword>
<keyword evidence="5 14" id="KW-0547">Nucleotide-binding</keyword>
<evidence type="ECO:0000259" key="16">
    <source>
        <dbReference type="Pfam" id="PF00306"/>
    </source>
</evidence>
<dbReference type="CDD" id="cd01132">
    <property type="entry name" value="F1-ATPase_alpha_CD"/>
    <property type="match status" value="1"/>
</dbReference>
<feature type="domain" description="ATP synthase alpha subunit C-terminal" evidence="16">
    <location>
        <begin position="371"/>
        <end position="495"/>
    </location>
</feature>
<keyword evidence="19" id="KW-1185">Reference proteome</keyword>
<dbReference type="GO" id="GO:0045259">
    <property type="term" value="C:proton-transporting ATP synthase complex"/>
    <property type="evidence" value="ECO:0007669"/>
    <property type="project" value="UniProtKB-KW"/>
</dbReference>